<gene>
    <name evidence="2" type="primary">HHLA1</name>
</gene>
<keyword evidence="1" id="KW-0472">Membrane</keyword>
<accession>A0A1A7ZSK5</accession>
<dbReference type="AlphaFoldDB" id="A0A1A7ZSK5"/>
<organism evidence="2">
    <name type="scientific">Nothobranchius furzeri</name>
    <name type="common">Turquoise killifish</name>
    <dbReference type="NCBI Taxonomy" id="105023"/>
    <lineage>
        <taxon>Eukaryota</taxon>
        <taxon>Metazoa</taxon>
        <taxon>Chordata</taxon>
        <taxon>Craniata</taxon>
        <taxon>Vertebrata</taxon>
        <taxon>Euteleostomi</taxon>
        <taxon>Actinopterygii</taxon>
        <taxon>Neopterygii</taxon>
        <taxon>Teleostei</taxon>
        <taxon>Neoteleostei</taxon>
        <taxon>Acanthomorphata</taxon>
        <taxon>Ovalentaria</taxon>
        <taxon>Atherinomorphae</taxon>
        <taxon>Cyprinodontiformes</taxon>
        <taxon>Nothobranchiidae</taxon>
        <taxon>Nothobranchius</taxon>
    </lineage>
</organism>
<feature type="non-terminal residue" evidence="2">
    <location>
        <position position="1"/>
    </location>
</feature>
<feature type="transmembrane region" description="Helical" evidence="1">
    <location>
        <begin position="26"/>
        <end position="52"/>
    </location>
</feature>
<evidence type="ECO:0000313" key="2">
    <source>
        <dbReference type="EMBL" id="SBP44950.1"/>
    </source>
</evidence>
<feature type="non-terminal residue" evidence="2">
    <location>
        <position position="86"/>
    </location>
</feature>
<dbReference type="EMBL" id="HADY01006465">
    <property type="protein sequence ID" value="SBP44950.1"/>
    <property type="molecule type" value="Transcribed_RNA"/>
</dbReference>
<proteinExistence type="predicted"/>
<sequence>DTDTVDSAGFQHPAQLRRTMAGSWGFLHQSCFCFLTFVSTVLFFLLFTQALITRGPGDRHRRDFHNSTEISAEHIDPAALDLTPLV</sequence>
<reference evidence="2" key="1">
    <citation type="submission" date="2016-05" db="EMBL/GenBank/DDBJ databases">
        <authorList>
            <person name="Lavstsen T."/>
            <person name="Jespersen J.S."/>
        </authorList>
    </citation>
    <scope>NUCLEOTIDE SEQUENCE</scope>
    <source>
        <tissue evidence="2">Brain</tissue>
    </source>
</reference>
<keyword evidence="1" id="KW-1133">Transmembrane helix</keyword>
<reference evidence="2" key="2">
    <citation type="submission" date="2016-06" db="EMBL/GenBank/DDBJ databases">
        <title>The genome of a short-lived fish provides insights into sex chromosome evolution and the genetic control of aging.</title>
        <authorList>
            <person name="Reichwald K."/>
            <person name="Felder M."/>
            <person name="Petzold A."/>
            <person name="Koch P."/>
            <person name="Groth M."/>
            <person name="Platzer M."/>
        </authorList>
    </citation>
    <scope>NUCLEOTIDE SEQUENCE</scope>
    <source>
        <tissue evidence="2">Brain</tissue>
    </source>
</reference>
<keyword evidence="1" id="KW-0812">Transmembrane</keyword>
<protein>
    <submittedName>
        <fullName evidence="2">HERV-H LTR-associating 1</fullName>
    </submittedName>
</protein>
<name>A0A1A7ZSK5_NOTFU</name>
<evidence type="ECO:0000256" key="1">
    <source>
        <dbReference type="SAM" id="Phobius"/>
    </source>
</evidence>